<dbReference type="NCBIfam" id="TIGR00040">
    <property type="entry name" value="yfcE"/>
    <property type="match status" value="1"/>
</dbReference>
<proteinExistence type="inferred from homology"/>
<comment type="caution">
    <text evidence="4">The sequence shown here is derived from an EMBL/GenBank/DDBJ whole genome shotgun (WGS) entry which is preliminary data.</text>
</comment>
<keyword evidence="5" id="KW-1185">Reference proteome</keyword>
<dbReference type="GO" id="GO:0016787">
    <property type="term" value="F:hydrolase activity"/>
    <property type="evidence" value="ECO:0007669"/>
    <property type="project" value="UniProtKB-UniRule"/>
</dbReference>
<evidence type="ECO:0000259" key="3">
    <source>
        <dbReference type="Pfam" id="PF12850"/>
    </source>
</evidence>
<evidence type="ECO:0000313" key="5">
    <source>
        <dbReference type="Proteomes" id="UP000076603"/>
    </source>
</evidence>
<comment type="cofactor">
    <cofactor evidence="2">
        <name>a divalent metal cation</name>
        <dbReference type="ChEBI" id="CHEBI:60240"/>
    </cofactor>
</comment>
<evidence type="ECO:0000313" key="4">
    <source>
        <dbReference type="EMBL" id="KZL91153.1"/>
    </source>
</evidence>
<dbReference type="InterPro" id="IPR000979">
    <property type="entry name" value="Phosphodiesterase_MJ0936/Vps29"/>
</dbReference>
<sequence>MKEHIIGVISDTHGLLRVEAIEALKGCELIIHSGDIGDLNVLKKLREIAPVVAVRGNCDKGTWSDELKESEVVEVGDVTIYIIHNIDDLSLDPVATGLRVVISGHSHKPHNYTRDQVLYLNPGSAGPRRFKLPVSAAVLKISSNSMAAELIHLSDDYPFK</sequence>
<dbReference type="SUPFAM" id="SSF56300">
    <property type="entry name" value="Metallo-dependent phosphatases"/>
    <property type="match status" value="1"/>
</dbReference>
<dbReference type="InterPro" id="IPR029052">
    <property type="entry name" value="Metallo-depent_PP-like"/>
</dbReference>
<dbReference type="EMBL" id="LWAE01000003">
    <property type="protein sequence ID" value="KZL91153.1"/>
    <property type="molecule type" value="Genomic_DNA"/>
</dbReference>
<dbReference type="RefSeq" id="WP_066623395.1">
    <property type="nucleotide sequence ID" value="NZ_FQXL01000016.1"/>
</dbReference>
<dbReference type="PANTHER" id="PTHR11124">
    <property type="entry name" value="VACUOLAR SORTING PROTEIN VPS29"/>
    <property type="match status" value="1"/>
</dbReference>
<keyword evidence="2" id="KW-0479">Metal-binding</keyword>
<dbReference type="InterPro" id="IPR024654">
    <property type="entry name" value="Calcineurin-like_PHP_lpxH"/>
</dbReference>
<dbReference type="GO" id="GO:0046872">
    <property type="term" value="F:metal ion binding"/>
    <property type="evidence" value="ECO:0007669"/>
    <property type="project" value="UniProtKB-KW"/>
</dbReference>
<evidence type="ECO:0000256" key="2">
    <source>
        <dbReference type="RuleBase" id="RU362039"/>
    </source>
</evidence>
<dbReference type="STRING" id="1121326.CLMAG_29110"/>
<comment type="similarity">
    <text evidence="1 2">Belongs to the metallophosphoesterase superfamily. YfcE family.</text>
</comment>
<dbReference type="EC" id="3.1.4.-" evidence="2"/>
<protein>
    <recommendedName>
        <fullName evidence="2">Phosphoesterase</fullName>
        <ecNumber evidence="2">3.1.4.-</ecNumber>
    </recommendedName>
</protein>
<accession>A0A162SEX1</accession>
<dbReference type="Proteomes" id="UP000076603">
    <property type="component" value="Unassembled WGS sequence"/>
</dbReference>
<dbReference type="Pfam" id="PF12850">
    <property type="entry name" value="Metallophos_2"/>
    <property type="match status" value="1"/>
</dbReference>
<evidence type="ECO:0000256" key="1">
    <source>
        <dbReference type="ARBA" id="ARBA00008950"/>
    </source>
</evidence>
<name>A0A162SEX1_9CLOT</name>
<feature type="domain" description="Calcineurin-like phosphoesterase" evidence="3">
    <location>
        <begin position="6"/>
        <end position="143"/>
    </location>
</feature>
<gene>
    <name evidence="4" type="ORF">CLMAG_29110</name>
</gene>
<dbReference type="Gene3D" id="3.60.21.10">
    <property type="match status" value="1"/>
</dbReference>
<reference evidence="4 5" key="1">
    <citation type="submission" date="2016-04" db="EMBL/GenBank/DDBJ databases">
        <title>Genome sequence of Clostridium magnum DSM 2767.</title>
        <authorList>
            <person name="Poehlein A."/>
            <person name="Uhlig R."/>
            <person name="Fischer R."/>
            <person name="Bahl H."/>
            <person name="Daniel R."/>
        </authorList>
    </citation>
    <scope>NUCLEOTIDE SEQUENCE [LARGE SCALE GENOMIC DNA]</scope>
    <source>
        <strain evidence="4 5">DSM 2767</strain>
    </source>
</reference>
<organism evidence="4 5">
    <name type="scientific">Clostridium magnum DSM 2767</name>
    <dbReference type="NCBI Taxonomy" id="1121326"/>
    <lineage>
        <taxon>Bacteria</taxon>
        <taxon>Bacillati</taxon>
        <taxon>Bacillota</taxon>
        <taxon>Clostridia</taxon>
        <taxon>Eubacteriales</taxon>
        <taxon>Clostridiaceae</taxon>
        <taxon>Clostridium</taxon>
    </lineage>
</organism>
<dbReference type="OrthoDB" id="9800565at2"/>
<dbReference type="PATRIC" id="fig|1121326.3.peg.2930"/>
<dbReference type="AlphaFoldDB" id="A0A162SEX1"/>